<accession>A0A5P8M416</accession>
<sequence length="233" mass="25208">MDHVGIYLTNGSNKTIELPVTPAELMVKGEVDGDTATVLGLGEIKRYTTRKLIPLSIESTLPLTSDVHWVTAQNPLPDAQSYIDWLTAARDADKPVRFVLSGTKINVLTKIDSFEYGFKPGNSVEYQYTLALTEWREYKAKRMTVKTAPSGKKIAVKKGTARAAPAKKLGIGSKVVANGQLFRDSYGGGPGMKEHNVKLKITLVAPGRARPYHVATLGGLPQGWVSASSLKGV</sequence>
<name>A0A5P8M416_9LACO</name>
<dbReference type="Proteomes" id="UP000326779">
    <property type="component" value="Chromosome"/>
</dbReference>
<dbReference type="KEGG" id="lhb:D1010_05925"/>
<proteinExistence type="predicted"/>
<gene>
    <name evidence="1" type="ORF">D1010_05925</name>
</gene>
<protein>
    <submittedName>
        <fullName evidence="1">Uncharacterized protein</fullName>
    </submittedName>
</protein>
<organism evidence="1 2">
    <name type="scientific">Schleiferilactobacillus harbinensis</name>
    <dbReference type="NCBI Taxonomy" id="304207"/>
    <lineage>
        <taxon>Bacteria</taxon>
        <taxon>Bacillati</taxon>
        <taxon>Bacillota</taxon>
        <taxon>Bacilli</taxon>
        <taxon>Lactobacillales</taxon>
        <taxon>Lactobacillaceae</taxon>
        <taxon>Schleiferilactobacillus</taxon>
    </lineage>
</organism>
<dbReference type="EMBL" id="CP045143">
    <property type="protein sequence ID" value="QFR23015.1"/>
    <property type="molecule type" value="Genomic_DNA"/>
</dbReference>
<evidence type="ECO:0000313" key="2">
    <source>
        <dbReference type="Proteomes" id="UP000326779"/>
    </source>
</evidence>
<reference evidence="1 2" key="1">
    <citation type="submission" date="2019-10" db="EMBL/GenBank/DDBJ databases">
        <title>The completed genome of Lactobacillus harbinensis M1.</title>
        <authorList>
            <person name="Zheng Y."/>
        </authorList>
    </citation>
    <scope>NUCLEOTIDE SEQUENCE [LARGE SCALE GENOMIC DNA]</scope>
    <source>
        <strain evidence="1 2">M1</strain>
    </source>
</reference>
<dbReference type="RefSeq" id="WP_152260473.1">
    <property type="nucleotide sequence ID" value="NZ_CP045143.1"/>
</dbReference>
<evidence type="ECO:0000313" key="1">
    <source>
        <dbReference type="EMBL" id="QFR23015.1"/>
    </source>
</evidence>
<dbReference type="AlphaFoldDB" id="A0A5P8M416"/>